<comment type="subunit">
    <text evidence="1">Homotetramer.</text>
</comment>
<evidence type="ECO:0000313" key="4">
    <source>
        <dbReference type="Proteomes" id="UP000094707"/>
    </source>
</evidence>
<organism evidence="3 4">
    <name type="scientific">Methanobacterium congolense</name>
    <dbReference type="NCBI Taxonomy" id="118062"/>
    <lineage>
        <taxon>Archaea</taxon>
        <taxon>Methanobacteriati</taxon>
        <taxon>Methanobacteriota</taxon>
        <taxon>Methanomada group</taxon>
        <taxon>Methanobacteria</taxon>
        <taxon>Methanobacteriales</taxon>
        <taxon>Methanobacteriaceae</taxon>
        <taxon>Methanobacterium</taxon>
    </lineage>
</organism>
<dbReference type="GO" id="GO:2001118">
    <property type="term" value="P:tetrahydromethanopterin biosynthetic process"/>
    <property type="evidence" value="ECO:0007669"/>
    <property type="project" value="UniProtKB-UniRule"/>
</dbReference>
<dbReference type="HAMAP" id="MF_02130">
    <property type="entry name" value="DHNA_arch"/>
    <property type="match status" value="1"/>
</dbReference>
<comment type="function">
    <text evidence="1">Catalyzes the conversion of 7,8-dihydroneopterin (H2Neo) to 6-hydroxymethyl-7,8-dihydropterin (6-HMD).</text>
</comment>
<protein>
    <recommendedName>
        <fullName evidence="1">Dihydroneopterin aldolase</fullName>
        <shortName evidence="1">DHNA</shortName>
        <ecNumber evidence="1">4.1.2.25</ecNumber>
    </recommendedName>
    <alternativeName>
        <fullName evidence="1">7,8-dihydroneopterin aldolase</fullName>
    </alternativeName>
</protein>
<sequence length="143" mass="16414">MKENSRKLDTNLNTEAVDEIDVDSKYFSNISERERAIFEGAITMGALFHQFVGTPVSIRSASSLERSIKDAMELQPCINRLEVTINRDTLHAVENEYDYISLTGEMLDVRVWAVYGNKEVVVRLKYVEELNYPLMYVENIGEV</sequence>
<reference evidence="3 4" key="1">
    <citation type="submission" date="2016-08" db="EMBL/GenBank/DDBJ databases">
        <authorList>
            <person name="Seilhamer J.J."/>
        </authorList>
    </citation>
    <scope>NUCLEOTIDE SEQUENCE [LARGE SCALE GENOMIC DNA]</scope>
    <source>
        <strain evidence="3">Buetzberg</strain>
    </source>
</reference>
<proteinExistence type="inferred from homology"/>
<gene>
    <name evidence="1 3" type="primary">mptD</name>
    <name evidence="3" type="ORF">MCBB_0227</name>
</gene>
<dbReference type="STRING" id="118062.MCBB_0227"/>
<name>A0A1D3KZR2_9EURY</name>
<dbReference type="Proteomes" id="UP000094707">
    <property type="component" value="Chromosome I"/>
</dbReference>
<comment type="catalytic activity">
    <reaction evidence="1">
        <text>7,8-dihydroneopterin = 6-hydroxymethyl-7,8-dihydropterin + glycolaldehyde</text>
        <dbReference type="Rhea" id="RHEA:10540"/>
        <dbReference type="ChEBI" id="CHEBI:17001"/>
        <dbReference type="ChEBI" id="CHEBI:17071"/>
        <dbReference type="ChEBI" id="CHEBI:44841"/>
        <dbReference type="EC" id="4.1.2.25"/>
    </reaction>
</comment>
<dbReference type="GO" id="GO:0004150">
    <property type="term" value="F:dihydroneopterin aldolase activity"/>
    <property type="evidence" value="ECO:0007669"/>
    <property type="project" value="UniProtKB-UniRule"/>
</dbReference>
<dbReference type="PATRIC" id="fig|129848.4.peg.235"/>
<comment type="similarity">
    <text evidence="1">Belongs to the archaeal dihydroneopterin aldolase family.</text>
</comment>
<feature type="binding site" evidence="1">
    <location>
        <position position="135"/>
    </location>
    <ligand>
        <name>substrate</name>
    </ligand>
</feature>
<feature type="binding site" evidence="1">
    <location>
        <position position="39"/>
    </location>
    <ligand>
        <name>substrate</name>
    </ligand>
</feature>
<dbReference type="InterPro" id="IPR007181">
    <property type="entry name" value="MtpD_C"/>
</dbReference>
<evidence type="ECO:0000256" key="1">
    <source>
        <dbReference type="HAMAP-Rule" id="MF_02130"/>
    </source>
</evidence>
<accession>A0A1D3KZR2</accession>
<keyword evidence="4" id="KW-1185">Reference proteome</keyword>
<dbReference type="EMBL" id="LT607756">
    <property type="protein sequence ID" value="SCG84815.1"/>
    <property type="molecule type" value="Genomic_DNA"/>
</dbReference>
<dbReference type="KEGG" id="mcub:MCBB_0227"/>
<dbReference type="EC" id="4.1.2.25" evidence="1"/>
<dbReference type="Gene3D" id="3.30.1300.20">
    <property type="entry name" value="7,8-dihydroneopterin aldolase (MptD)"/>
    <property type="match status" value="1"/>
</dbReference>
<feature type="domain" description="Dihydroneopterin aldolase MtpD C-terminal" evidence="2">
    <location>
        <begin position="31"/>
        <end position="138"/>
    </location>
</feature>
<keyword evidence="1 3" id="KW-0456">Lyase</keyword>
<dbReference type="InterPro" id="IPR036839">
    <property type="entry name" value="MptD_sf"/>
</dbReference>
<comment type="pathway">
    <text evidence="1">Cofactor biosynthesis; 5,6,7,8-tetrahydromethanopterin biosynthesis.</text>
</comment>
<dbReference type="AlphaFoldDB" id="A0A1D3KZR2"/>
<dbReference type="SUPFAM" id="SSF143560">
    <property type="entry name" value="MK0786-like"/>
    <property type="match status" value="1"/>
</dbReference>
<evidence type="ECO:0000313" key="3">
    <source>
        <dbReference type="EMBL" id="SCG84815.1"/>
    </source>
</evidence>
<dbReference type="Pfam" id="PF04038">
    <property type="entry name" value="DHNA"/>
    <property type="match status" value="1"/>
</dbReference>
<dbReference type="InterPro" id="IPR027508">
    <property type="entry name" value="DHN_aldolase_MptD"/>
</dbReference>
<evidence type="ECO:0000259" key="2">
    <source>
        <dbReference type="Pfam" id="PF04038"/>
    </source>
</evidence>
<dbReference type="UniPathway" id="UPA00065"/>